<dbReference type="FunFam" id="3.40.50.300:FF:000028">
    <property type="entry name" value="UvrABC system protein A"/>
    <property type="match status" value="1"/>
</dbReference>
<evidence type="ECO:0000256" key="15">
    <source>
        <dbReference type="ARBA" id="ARBA00038000"/>
    </source>
</evidence>
<dbReference type="PROSITE" id="PS50893">
    <property type="entry name" value="ABC_TRANSPORTER_2"/>
    <property type="match status" value="1"/>
</dbReference>
<dbReference type="RefSeq" id="WP_102653901.1">
    <property type="nucleotide sequence ID" value="NZ_PNRF01000028.1"/>
</dbReference>
<keyword evidence="11 18" id="KW-0267">Excision nuclease</keyword>
<keyword evidence="9 18" id="KW-0862">Zinc</keyword>
<dbReference type="InterPro" id="IPR027417">
    <property type="entry name" value="P-loop_NTPase"/>
</dbReference>
<dbReference type="GO" id="GO:0005737">
    <property type="term" value="C:cytoplasm"/>
    <property type="evidence" value="ECO:0007669"/>
    <property type="project" value="UniProtKB-SubCell"/>
</dbReference>
<gene>
    <name evidence="18" type="primary">uvrA</name>
    <name evidence="20" type="ORF">C1H69_13425</name>
</gene>
<keyword evidence="7 18" id="KW-0228">DNA excision</keyword>
<accession>A0A2N7U1G1</accession>
<dbReference type="NCBIfam" id="NF001503">
    <property type="entry name" value="PRK00349.1"/>
    <property type="match status" value="1"/>
</dbReference>
<evidence type="ECO:0000256" key="1">
    <source>
        <dbReference type="ARBA" id="ARBA00004496"/>
    </source>
</evidence>
<feature type="domain" description="ABC transporter" evidence="19">
    <location>
        <begin position="607"/>
        <end position="936"/>
    </location>
</feature>
<dbReference type="GO" id="GO:0009380">
    <property type="term" value="C:excinuclease repair complex"/>
    <property type="evidence" value="ECO:0007669"/>
    <property type="project" value="InterPro"/>
</dbReference>
<dbReference type="GO" id="GO:0009381">
    <property type="term" value="F:excinuclease ABC activity"/>
    <property type="evidence" value="ECO:0007669"/>
    <property type="project" value="UniProtKB-UniRule"/>
</dbReference>
<dbReference type="PANTHER" id="PTHR43152:SF3">
    <property type="entry name" value="UVRABC SYSTEM PROTEIN A"/>
    <property type="match status" value="1"/>
</dbReference>
<comment type="subunit">
    <text evidence="18">Forms a heterotetramer with UvrB during the search for lesions.</text>
</comment>
<dbReference type="InterPro" id="IPR003439">
    <property type="entry name" value="ABC_transporter-like_ATP-bd"/>
</dbReference>
<keyword evidence="12 18" id="KW-0238">DNA-binding</keyword>
<dbReference type="Gene3D" id="3.30.1490.20">
    <property type="entry name" value="ATP-grasp fold, A domain"/>
    <property type="match status" value="1"/>
</dbReference>
<dbReference type="Gene3D" id="1.10.8.280">
    <property type="entry name" value="ABC transporter ATPase domain-like"/>
    <property type="match status" value="1"/>
</dbReference>
<sequence length="953" mass="105691">MDRILVRGARTHNLKQIDVDLPRDSLIVVTGLSGSGKSSLAFDTLYAEGQRRYVESLSTYARQFLSMMEKPDVDHIEGLSPAISIEQKSTSHNPRSTVGTITEIYDYLRLLFARAGTPRCPEHDEELEASTISQMVDQVLALPEGSKLMLLAPVVKGRKGEHLQLLAELRAQGFVRALIDGQVLELDDIAPLDKNKKHDISVVIDRIKVREGLQQRLAESFETALGLSDGIAMVHFMDGEAEDITFSARFACPVCGYAIAELEPRMFSFNNPAGACPTCDGLGVQQIFDPQKLISHPELSLAEGVIKGWDRRSVYYFSQLQAVASHYRFALESPWQDLARHERDIILHGSGADEIAFSYVNDRGRKVSREHPFEGILPNMQRRYRETESSMVREELSRYIAHQPCPTCHGSRLRKEARHVYIDSRTLPDIVQLPIGEAWDYFRQLALPGRKGEIADKIINEIHARLEFLVNVGLDYLNLERSADTLSGGEAQRIRLASQIGAGLVGVMYILDEPSIGLHQRDNDRLLKTLVHLRDLGNTVIVVEHDEEAIRAADHVLDIGPGAGVHGGQIVAQGTPEEVMASPDSLTGQYLSGKRRIEVPPWRIPGNPEKQLRLTGATGNNLHDVTLTLPLGLFICVTGVSGSGKSTLINSTLMPIAARDLNRATTLTPAPYEKIEGLDQLDKVIDIDQSPIGRTPRSNPATYTGIFTPIRELFSGTQEARSRGYKPGRFSFNVKGGRCEACQGEGMIKVEMHFLPDIYVPCDVCKGKRYNRETLEIHYKGKSIHEVLEMTVEEALEFFSPVPAIARRLQTLQDVGLSYIRLGQSATTLSGGEAQRVKLARELAKRDTGKTLYILDEPTTGLHFEDIRQLLTVLHRLRDHGNTIVVIEHNLDVIKTADWIVDLGPEGGSGGGYIIAEGTPEQVAKMEASHTGRFLEPLLERAKPRKAEPATSK</sequence>
<feature type="zinc finger region" description="C4-type" evidence="18">
    <location>
        <begin position="252"/>
        <end position="279"/>
    </location>
</feature>
<dbReference type="HAMAP" id="MF_00205">
    <property type="entry name" value="UvrA"/>
    <property type="match status" value="1"/>
</dbReference>
<evidence type="ECO:0000256" key="13">
    <source>
        <dbReference type="ARBA" id="ARBA00023204"/>
    </source>
</evidence>
<proteinExistence type="inferred from homology"/>
<dbReference type="InterPro" id="IPR004602">
    <property type="entry name" value="UvrA"/>
</dbReference>
<dbReference type="GO" id="GO:0016887">
    <property type="term" value="F:ATP hydrolysis activity"/>
    <property type="evidence" value="ECO:0007669"/>
    <property type="project" value="InterPro"/>
</dbReference>
<keyword evidence="5 18" id="KW-0547">Nucleotide-binding</keyword>
<dbReference type="Proteomes" id="UP000235803">
    <property type="component" value="Unassembled WGS sequence"/>
</dbReference>
<evidence type="ECO:0000259" key="19">
    <source>
        <dbReference type="PROSITE" id="PS50893"/>
    </source>
</evidence>
<evidence type="ECO:0000256" key="4">
    <source>
        <dbReference type="ARBA" id="ARBA00022737"/>
    </source>
</evidence>
<keyword evidence="4 18" id="KW-0677">Repeat</keyword>
<evidence type="ECO:0000256" key="18">
    <source>
        <dbReference type="HAMAP-Rule" id="MF_00205"/>
    </source>
</evidence>
<dbReference type="NCBIfam" id="TIGR00630">
    <property type="entry name" value="uvra"/>
    <property type="match status" value="1"/>
</dbReference>
<comment type="caution">
    <text evidence="20">The sequence shown here is derived from an EMBL/GenBank/DDBJ whole genome shotgun (WGS) entry which is preliminary data.</text>
</comment>
<evidence type="ECO:0000256" key="6">
    <source>
        <dbReference type="ARBA" id="ARBA00022763"/>
    </source>
</evidence>
<dbReference type="FunFam" id="1.20.1580.10:FF:000002">
    <property type="entry name" value="UvrABC system protein A"/>
    <property type="match status" value="1"/>
</dbReference>
<organism evidence="20 21">
    <name type="scientific">Billgrantia endophytica</name>
    <dbReference type="NCBI Taxonomy" id="2033802"/>
    <lineage>
        <taxon>Bacteria</taxon>
        <taxon>Pseudomonadati</taxon>
        <taxon>Pseudomonadota</taxon>
        <taxon>Gammaproteobacteria</taxon>
        <taxon>Oceanospirillales</taxon>
        <taxon>Halomonadaceae</taxon>
        <taxon>Billgrantia</taxon>
    </lineage>
</organism>
<keyword evidence="14 18" id="KW-0742">SOS response</keyword>
<keyword evidence="13 18" id="KW-0234">DNA repair</keyword>
<evidence type="ECO:0000256" key="16">
    <source>
        <dbReference type="ARBA" id="ARBA00039316"/>
    </source>
</evidence>
<dbReference type="Gene3D" id="3.40.50.300">
    <property type="entry name" value="P-loop containing nucleotide triphosphate hydrolases"/>
    <property type="match status" value="2"/>
</dbReference>
<evidence type="ECO:0000256" key="14">
    <source>
        <dbReference type="ARBA" id="ARBA00023236"/>
    </source>
</evidence>
<evidence type="ECO:0000256" key="2">
    <source>
        <dbReference type="ARBA" id="ARBA00022490"/>
    </source>
</evidence>
<dbReference type="PROSITE" id="PS00211">
    <property type="entry name" value="ABC_TRANSPORTER_1"/>
    <property type="match status" value="2"/>
</dbReference>
<dbReference type="GO" id="GO:0003677">
    <property type="term" value="F:DNA binding"/>
    <property type="evidence" value="ECO:0007669"/>
    <property type="project" value="UniProtKB-UniRule"/>
</dbReference>
<dbReference type="GO" id="GO:0008270">
    <property type="term" value="F:zinc ion binding"/>
    <property type="evidence" value="ECO:0007669"/>
    <property type="project" value="UniProtKB-UniRule"/>
</dbReference>
<dbReference type="GO" id="GO:0005524">
    <property type="term" value="F:ATP binding"/>
    <property type="evidence" value="ECO:0007669"/>
    <property type="project" value="UniProtKB-UniRule"/>
</dbReference>
<evidence type="ECO:0000256" key="9">
    <source>
        <dbReference type="ARBA" id="ARBA00022833"/>
    </source>
</evidence>
<dbReference type="SUPFAM" id="SSF52540">
    <property type="entry name" value="P-loop containing nucleoside triphosphate hydrolases"/>
    <property type="match status" value="2"/>
</dbReference>
<comment type="similarity">
    <text evidence="15 18">Belongs to the ABC transporter superfamily. UvrA family.</text>
</comment>
<comment type="function">
    <text evidence="18">The UvrABC repair system catalyzes the recognition and processing of DNA lesions. UvrA is an ATPase and a DNA-binding protein. A damage recognition complex composed of 2 UvrA and 2 UvrB subunits scans DNA for abnormalities. When the presence of a lesion has been verified by UvrB, the UvrA molecules dissociate.</text>
</comment>
<keyword evidence="2 18" id="KW-0963">Cytoplasm</keyword>
<dbReference type="InterPro" id="IPR041102">
    <property type="entry name" value="UvrA_inter"/>
</dbReference>
<comment type="subcellular location">
    <subcellularLocation>
        <location evidence="1 18">Cytoplasm</location>
    </subcellularLocation>
</comment>
<evidence type="ECO:0000256" key="11">
    <source>
        <dbReference type="ARBA" id="ARBA00022881"/>
    </source>
</evidence>
<dbReference type="CDD" id="cd03270">
    <property type="entry name" value="ABC_UvrA_I"/>
    <property type="match status" value="1"/>
</dbReference>
<name>A0A2N7U1G1_9GAMM</name>
<dbReference type="Pfam" id="PF00005">
    <property type="entry name" value="ABC_tran"/>
    <property type="match status" value="1"/>
</dbReference>
<evidence type="ECO:0000256" key="8">
    <source>
        <dbReference type="ARBA" id="ARBA00022771"/>
    </source>
</evidence>
<feature type="binding site" evidence="18">
    <location>
        <begin position="31"/>
        <end position="38"/>
    </location>
    <ligand>
        <name>ATP</name>
        <dbReference type="ChEBI" id="CHEBI:30616"/>
    </ligand>
</feature>
<dbReference type="InterPro" id="IPR041552">
    <property type="entry name" value="UvrA_DNA-bd"/>
</dbReference>
<evidence type="ECO:0000313" key="21">
    <source>
        <dbReference type="Proteomes" id="UP000235803"/>
    </source>
</evidence>
<evidence type="ECO:0000256" key="7">
    <source>
        <dbReference type="ARBA" id="ARBA00022769"/>
    </source>
</evidence>
<evidence type="ECO:0000256" key="12">
    <source>
        <dbReference type="ARBA" id="ARBA00023125"/>
    </source>
</evidence>
<evidence type="ECO:0000256" key="3">
    <source>
        <dbReference type="ARBA" id="ARBA00022723"/>
    </source>
</evidence>
<keyword evidence="21" id="KW-1185">Reference proteome</keyword>
<reference evidence="20 21" key="1">
    <citation type="submission" date="2018-01" db="EMBL/GenBank/DDBJ databases">
        <title>Halomonas endophytica sp. nov., isolated from storage liquid in the stems of Populus euphratica.</title>
        <authorList>
            <person name="Chen C."/>
        </authorList>
    </citation>
    <scope>NUCLEOTIDE SEQUENCE [LARGE SCALE GENOMIC DNA]</scope>
    <source>
        <strain evidence="20 21">MC28</strain>
    </source>
</reference>
<dbReference type="Pfam" id="PF17755">
    <property type="entry name" value="UvrA_DNA-bind"/>
    <property type="match status" value="1"/>
</dbReference>
<dbReference type="EMBL" id="PNRF01000028">
    <property type="protein sequence ID" value="PMR74261.1"/>
    <property type="molecule type" value="Genomic_DNA"/>
</dbReference>
<dbReference type="CDD" id="cd03271">
    <property type="entry name" value="ABC_UvrA_II"/>
    <property type="match status" value="1"/>
</dbReference>
<evidence type="ECO:0000313" key="20">
    <source>
        <dbReference type="EMBL" id="PMR74261.1"/>
    </source>
</evidence>
<dbReference type="AlphaFoldDB" id="A0A2N7U1G1"/>
<keyword evidence="10 18" id="KW-0067">ATP-binding</keyword>
<feature type="zinc finger region" description="C4-type" evidence="18">
    <location>
        <begin position="739"/>
        <end position="765"/>
    </location>
</feature>
<dbReference type="GO" id="GO:0006289">
    <property type="term" value="P:nucleotide-excision repair"/>
    <property type="evidence" value="ECO:0007669"/>
    <property type="project" value="UniProtKB-UniRule"/>
</dbReference>
<protein>
    <recommendedName>
        <fullName evidence="16 18">UvrABC system protein A</fullName>
        <shortName evidence="18">UvrA protein</shortName>
    </recommendedName>
    <alternativeName>
        <fullName evidence="17 18">Excinuclease ABC subunit A</fullName>
    </alternativeName>
</protein>
<dbReference type="FunFam" id="1.10.8.280:FF:000001">
    <property type="entry name" value="UvrABC system protein A"/>
    <property type="match status" value="1"/>
</dbReference>
<feature type="binding site" evidence="18">
    <location>
        <begin position="639"/>
        <end position="646"/>
    </location>
    <ligand>
        <name>ATP</name>
        <dbReference type="ChEBI" id="CHEBI:30616"/>
    </ligand>
</feature>
<evidence type="ECO:0000256" key="5">
    <source>
        <dbReference type="ARBA" id="ARBA00022741"/>
    </source>
</evidence>
<dbReference type="InterPro" id="IPR013815">
    <property type="entry name" value="ATP_grasp_subdomain_1"/>
</dbReference>
<evidence type="ECO:0000256" key="17">
    <source>
        <dbReference type="ARBA" id="ARBA00042156"/>
    </source>
</evidence>
<keyword evidence="3 18" id="KW-0479">Metal-binding</keyword>
<dbReference type="Gene3D" id="1.20.1580.10">
    <property type="entry name" value="ABC transporter ATPase like domain"/>
    <property type="match status" value="2"/>
</dbReference>
<dbReference type="OrthoDB" id="9809851at2"/>
<keyword evidence="8 18" id="KW-0863">Zinc-finger</keyword>
<dbReference type="GO" id="GO:0009432">
    <property type="term" value="P:SOS response"/>
    <property type="evidence" value="ECO:0007669"/>
    <property type="project" value="UniProtKB-UniRule"/>
</dbReference>
<dbReference type="PANTHER" id="PTHR43152">
    <property type="entry name" value="UVRABC SYSTEM PROTEIN A"/>
    <property type="match status" value="1"/>
</dbReference>
<dbReference type="Pfam" id="PF17760">
    <property type="entry name" value="UvrA_inter"/>
    <property type="match status" value="1"/>
</dbReference>
<dbReference type="InterPro" id="IPR017871">
    <property type="entry name" value="ABC_transporter-like_CS"/>
</dbReference>
<keyword evidence="6 18" id="KW-0227">DNA damage</keyword>
<evidence type="ECO:0000256" key="10">
    <source>
        <dbReference type="ARBA" id="ARBA00022840"/>
    </source>
</evidence>